<evidence type="ECO:0000256" key="4">
    <source>
        <dbReference type="ARBA" id="ARBA00022692"/>
    </source>
</evidence>
<evidence type="ECO:0000259" key="11">
    <source>
        <dbReference type="Pfam" id="PF21082"/>
    </source>
</evidence>
<keyword evidence="13" id="KW-1185">Reference proteome</keyword>
<keyword evidence="9" id="KW-0732">Signal</keyword>
<organism evidence="12 13">
    <name type="scientific">Noviluteimonas gilva</name>
    <dbReference type="NCBI Taxonomy" id="2682097"/>
    <lineage>
        <taxon>Bacteria</taxon>
        <taxon>Pseudomonadati</taxon>
        <taxon>Pseudomonadota</taxon>
        <taxon>Gammaproteobacteria</taxon>
        <taxon>Lysobacterales</taxon>
        <taxon>Lysobacteraceae</taxon>
        <taxon>Noviluteimonas</taxon>
    </lineage>
</organism>
<evidence type="ECO:0000259" key="10">
    <source>
        <dbReference type="Pfam" id="PF00924"/>
    </source>
</evidence>
<dbReference type="InterPro" id="IPR011014">
    <property type="entry name" value="MscS_channel_TM-2"/>
</dbReference>
<dbReference type="InterPro" id="IPR011066">
    <property type="entry name" value="MscS_channel_C_sf"/>
</dbReference>
<dbReference type="Gene3D" id="2.30.30.60">
    <property type="match status" value="1"/>
</dbReference>
<feature type="transmembrane region" description="Helical" evidence="8">
    <location>
        <begin position="486"/>
        <end position="513"/>
    </location>
</feature>
<dbReference type="Pfam" id="PF00924">
    <property type="entry name" value="MS_channel_2nd"/>
    <property type="match status" value="1"/>
</dbReference>
<evidence type="ECO:0000256" key="8">
    <source>
        <dbReference type="SAM" id="Phobius"/>
    </source>
</evidence>
<evidence type="ECO:0000256" key="7">
    <source>
        <dbReference type="SAM" id="Coils"/>
    </source>
</evidence>
<dbReference type="AlphaFoldDB" id="A0A7C9HSF4"/>
<evidence type="ECO:0000256" key="9">
    <source>
        <dbReference type="SAM" id="SignalP"/>
    </source>
</evidence>
<comment type="caution">
    <text evidence="12">The sequence shown here is derived from an EMBL/GenBank/DDBJ whole genome shotgun (WGS) entry which is preliminary data.</text>
</comment>
<dbReference type="InterPro" id="IPR052702">
    <property type="entry name" value="MscS-like_channel"/>
</dbReference>
<reference evidence="12 13" key="1">
    <citation type="submission" date="2019-12" db="EMBL/GenBank/DDBJ databases">
        <authorList>
            <person name="Xu J."/>
        </authorList>
    </citation>
    <scope>NUCLEOTIDE SEQUENCE [LARGE SCALE GENOMIC DNA]</scope>
    <source>
        <strain evidence="12 13">HX-5-24</strain>
    </source>
</reference>
<dbReference type="GO" id="GO:0005886">
    <property type="term" value="C:plasma membrane"/>
    <property type="evidence" value="ECO:0007669"/>
    <property type="project" value="UniProtKB-SubCell"/>
</dbReference>
<gene>
    <name evidence="12" type="ORF">GN331_07790</name>
</gene>
<evidence type="ECO:0000256" key="5">
    <source>
        <dbReference type="ARBA" id="ARBA00022989"/>
    </source>
</evidence>
<dbReference type="Pfam" id="PF21082">
    <property type="entry name" value="MS_channel_3rd"/>
    <property type="match status" value="1"/>
</dbReference>
<dbReference type="PANTHER" id="PTHR30347:SF1">
    <property type="entry name" value="MECHANOSENSITIVE CHANNEL MSCK"/>
    <property type="match status" value="1"/>
</dbReference>
<keyword evidence="3" id="KW-1003">Cell membrane</keyword>
<keyword evidence="5 8" id="KW-1133">Transmembrane helix</keyword>
<dbReference type="GO" id="GO:0008381">
    <property type="term" value="F:mechanosensitive monoatomic ion channel activity"/>
    <property type="evidence" value="ECO:0007669"/>
    <property type="project" value="UniProtKB-ARBA"/>
</dbReference>
<dbReference type="Gene3D" id="3.30.70.100">
    <property type="match status" value="1"/>
</dbReference>
<feature type="domain" description="Mechanosensitive ion channel MscS" evidence="10">
    <location>
        <begin position="527"/>
        <end position="593"/>
    </location>
</feature>
<sequence length="694" mass="76685">MNAATLRLLVVPALLCAGLAFAQAPQTASTHALAAQAQALRAQINPSTDTITEDRADFLRRQLLASLERRQDMVRAIADVERLSGQPGRVTPPESLLALDDLRREIQRLDAEIASGARRTELLEQERTSMAAQLTEKVAAERTLLDAGADPDAIAMAKLETGLTESATAEVDMMLRLLGVQQTFAQAQRDAIASALTSAGRRPLTVSSRDAAAVDVRLRARGDELRRRMAAATRERERARGELAQKGATVNALQLETLKERIANADIDIELTREALTNLATEQLAWQMAVRIYRDHDEGAIVEARRNGPMLVERLERRREFLASMSDQILARSGALSTEIAQAPNAPDAADKRALRDVFDQRLQMAQHARFDESRLIDLVARMREDFDARANAYGWRERVSLAWAFVRDAVSRAWNFELFTVNQTVEVDGRKTEVPRGVTVGKVVQAPLLLVIGLFLAAKLTSWWERWLHRRRGLDEGRARLMRRWALALLMAACVLASLAIAGIPLAAFAFIGGAVAIGIGFGMQTLFKNLISGVLVLVERPFRLGDVIEVGSLRGMVVDIDLRTSVVRDADGADTLIPNSVLMEENVKNVTYRTRMQRQSLSVVLDGDSEPRAVVETMRAAAQRHGQLVDDPEPTVLLEDFADNGLRFTLNYWVELVPGMDRRRVASDLRMMLLGAFADAGIKMAPPPPIVR</sequence>
<evidence type="ECO:0000256" key="1">
    <source>
        <dbReference type="ARBA" id="ARBA00004651"/>
    </source>
</evidence>
<dbReference type="Proteomes" id="UP000479692">
    <property type="component" value="Unassembled WGS sequence"/>
</dbReference>
<name>A0A7C9HSF4_9GAMM</name>
<evidence type="ECO:0000256" key="3">
    <source>
        <dbReference type="ARBA" id="ARBA00022475"/>
    </source>
</evidence>
<dbReference type="EMBL" id="WOXT01000002">
    <property type="protein sequence ID" value="MUV14111.1"/>
    <property type="molecule type" value="Genomic_DNA"/>
</dbReference>
<dbReference type="SUPFAM" id="SSF82689">
    <property type="entry name" value="Mechanosensitive channel protein MscS (YggB), C-terminal domain"/>
    <property type="match status" value="1"/>
</dbReference>
<dbReference type="InterPro" id="IPR006685">
    <property type="entry name" value="MscS_channel_2nd"/>
</dbReference>
<evidence type="ECO:0000256" key="2">
    <source>
        <dbReference type="ARBA" id="ARBA00008017"/>
    </source>
</evidence>
<feature type="transmembrane region" description="Helical" evidence="8">
    <location>
        <begin position="445"/>
        <end position="465"/>
    </location>
</feature>
<feature type="transmembrane region" description="Helical" evidence="8">
    <location>
        <begin position="519"/>
        <end position="540"/>
    </location>
</feature>
<comment type="subcellular location">
    <subcellularLocation>
        <location evidence="1">Cell membrane</location>
        <topology evidence="1">Multi-pass membrane protein</topology>
    </subcellularLocation>
</comment>
<feature type="coiled-coil region" evidence="7">
    <location>
        <begin position="99"/>
        <end position="126"/>
    </location>
</feature>
<dbReference type="RefSeq" id="WP_156641435.1">
    <property type="nucleotide sequence ID" value="NZ_WOXT01000002.1"/>
</dbReference>
<protein>
    <submittedName>
        <fullName evidence="12">Mechanosensitive ion channel</fullName>
    </submittedName>
</protein>
<dbReference type="PANTHER" id="PTHR30347">
    <property type="entry name" value="POTASSIUM CHANNEL RELATED"/>
    <property type="match status" value="1"/>
</dbReference>
<dbReference type="Gene3D" id="1.10.287.1260">
    <property type="match status" value="1"/>
</dbReference>
<dbReference type="SUPFAM" id="SSF50182">
    <property type="entry name" value="Sm-like ribonucleoproteins"/>
    <property type="match status" value="1"/>
</dbReference>
<keyword evidence="7" id="KW-0175">Coiled coil</keyword>
<comment type="similarity">
    <text evidence="2">Belongs to the MscS (TC 1.A.23) family.</text>
</comment>
<dbReference type="InterPro" id="IPR023408">
    <property type="entry name" value="MscS_beta-dom_sf"/>
</dbReference>
<evidence type="ECO:0000256" key="6">
    <source>
        <dbReference type="ARBA" id="ARBA00023136"/>
    </source>
</evidence>
<feature type="domain" description="Mechanosensitive ion channel MscS C-terminal" evidence="11">
    <location>
        <begin position="605"/>
        <end position="686"/>
    </location>
</feature>
<dbReference type="SUPFAM" id="SSF82861">
    <property type="entry name" value="Mechanosensitive channel protein MscS (YggB), transmembrane region"/>
    <property type="match status" value="1"/>
</dbReference>
<dbReference type="InterPro" id="IPR010920">
    <property type="entry name" value="LSM_dom_sf"/>
</dbReference>
<feature type="signal peptide" evidence="9">
    <location>
        <begin position="1"/>
        <end position="22"/>
    </location>
</feature>
<feature type="coiled-coil region" evidence="7">
    <location>
        <begin position="222"/>
        <end position="275"/>
    </location>
</feature>
<evidence type="ECO:0000313" key="13">
    <source>
        <dbReference type="Proteomes" id="UP000479692"/>
    </source>
</evidence>
<feature type="chain" id="PRO_5028938160" evidence="9">
    <location>
        <begin position="23"/>
        <end position="694"/>
    </location>
</feature>
<dbReference type="InterPro" id="IPR049278">
    <property type="entry name" value="MS_channel_C"/>
</dbReference>
<keyword evidence="6 8" id="KW-0472">Membrane</keyword>
<keyword evidence="4 8" id="KW-0812">Transmembrane</keyword>
<proteinExistence type="inferred from homology"/>
<accession>A0A7C9HSF4</accession>
<evidence type="ECO:0000313" key="12">
    <source>
        <dbReference type="EMBL" id="MUV14111.1"/>
    </source>
</evidence>